<evidence type="ECO:0000256" key="4">
    <source>
        <dbReference type="ARBA" id="ARBA00022692"/>
    </source>
</evidence>
<evidence type="ECO:0000256" key="3">
    <source>
        <dbReference type="ARBA" id="ARBA00022448"/>
    </source>
</evidence>
<feature type="transmembrane region" description="Helical" evidence="9">
    <location>
        <begin position="541"/>
        <end position="559"/>
    </location>
</feature>
<reference evidence="11 12" key="1">
    <citation type="submission" date="2022-05" db="EMBL/GenBank/DDBJ databases">
        <authorList>
            <consortium name="Genoscope - CEA"/>
            <person name="William W."/>
        </authorList>
    </citation>
    <scope>NUCLEOTIDE SEQUENCE [LARGE SCALE GENOMIC DNA]</scope>
</reference>
<protein>
    <recommendedName>
        <fullName evidence="10">Major facilitator superfamily (MFS) profile domain-containing protein</fullName>
    </recommendedName>
</protein>
<feature type="transmembrane region" description="Helical" evidence="9">
    <location>
        <begin position="511"/>
        <end position="529"/>
    </location>
</feature>
<evidence type="ECO:0000256" key="8">
    <source>
        <dbReference type="SAM" id="MobiDB-lite"/>
    </source>
</evidence>
<dbReference type="CDD" id="cd17360">
    <property type="entry name" value="MFS_HMIT_like"/>
    <property type="match status" value="1"/>
</dbReference>
<feature type="transmembrane region" description="Helical" evidence="9">
    <location>
        <begin position="79"/>
        <end position="100"/>
    </location>
</feature>
<dbReference type="FunFam" id="1.20.1250.20:FF:000177">
    <property type="entry name" value="proton myo-inositol cotransporter isoform X1"/>
    <property type="match status" value="1"/>
</dbReference>
<accession>A0AAU9X4U6</accession>
<feature type="region of interest" description="Disordered" evidence="8">
    <location>
        <begin position="1"/>
        <end position="21"/>
    </location>
</feature>
<dbReference type="InterPro" id="IPR036259">
    <property type="entry name" value="MFS_trans_sf"/>
</dbReference>
<dbReference type="PROSITE" id="PS00216">
    <property type="entry name" value="SUGAR_TRANSPORT_1"/>
    <property type="match status" value="1"/>
</dbReference>
<evidence type="ECO:0000313" key="12">
    <source>
        <dbReference type="Proteomes" id="UP001159428"/>
    </source>
</evidence>
<dbReference type="SUPFAM" id="SSF103473">
    <property type="entry name" value="MFS general substrate transporter"/>
    <property type="match status" value="1"/>
</dbReference>
<proteinExistence type="inferred from homology"/>
<dbReference type="Proteomes" id="UP001159428">
    <property type="component" value="Unassembled WGS sequence"/>
</dbReference>
<feature type="transmembrane region" description="Helical" evidence="9">
    <location>
        <begin position="329"/>
        <end position="353"/>
    </location>
</feature>
<dbReference type="Gene3D" id="1.20.1250.20">
    <property type="entry name" value="MFS general substrate transporter like domains"/>
    <property type="match status" value="2"/>
</dbReference>
<dbReference type="AlphaFoldDB" id="A0AAU9X4U6"/>
<keyword evidence="4 9" id="KW-0812">Transmembrane</keyword>
<evidence type="ECO:0000313" key="11">
    <source>
        <dbReference type="EMBL" id="CAH3136554.1"/>
    </source>
</evidence>
<feature type="transmembrane region" description="Helical" evidence="9">
    <location>
        <begin position="470"/>
        <end position="490"/>
    </location>
</feature>
<dbReference type="InterPro" id="IPR003663">
    <property type="entry name" value="Sugar/inositol_transpt"/>
</dbReference>
<keyword evidence="3 7" id="KW-0813">Transport</keyword>
<dbReference type="GO" id="GO:0005366">
    <property type="term" value="F:myo-inositol:proton symporter activity"/>
    <property type="evidence" value="ECO:0007669"/>
    <property type="project" value="TreeGrafter"/>
</dbReference>
<keyword evidence="12" id="KW-1185">Reference proteome</keyword>
<feature type="compositionally biased region" description="Acidic residues" evidence="8">
    <location>
        <begin position="1"/>
        <end position="12"/>
    </location>
</feature>
<name>A0AAU9X4U6_9CNID</name>
<dbReference type="Pfam" id="PF00083">
    <property type="entry name" value="Sugar_tr"/>
    <property type="match status" value="2"/>
</dbReference>
<evidence type="ECO:0000256" key="9">
    <source>
        <dbReference type="SAM" id="Phobius"/>
    </source>
</evidence>
<keyword evidence="5 9" id="KW-1133">Transmembrane helix</keyword>
<evidence type="ECO:0000256" key="5">
    <source>
        <dbReference type="ARBA" id="ARBA00022989"/>
    </source>
</evidence>
<feature type="transmembrane region" description="Helical" evidence="9">
    <location>
        <begin position="360"/>
        <end position="382"/>
    </location>
</feature>
<evidence type="ECO:0000256" key="6">
    <source>
        <dbReference type="ARBA" id="ARBA00023136"/>
    </source>
</evidence>
<comment type="caution">
    <text evidence="11">The sequence shown here is derived from an EMBL/GenBank/DDBJ whole genome shotgun (WGS) entry which is preliminary data.</text>
</comment>
<sequence length="575" mass="63397">MDETSSDMEETNDQTPYFDKETEQEALVKHSDVTMKQRTPPYVYFLTVFAAIGGFLFGYDTGVVSGAMILIKQEFHLSSFWQELIVSATIGTAILGSLFGGFLNQRFGRKPMLIVSGLVFTVGAVVMGVARSREVLLIGRLIVGLGIGGASVTVPVYIAETAPSNIRGRLVTVNNLFITGGQFIASVVDGIFSPYKRTGWRFMLGLAAIPSIVMFFGCLVLPESPRWLLSRGFSQEAKKVLVKLRGTDNVKDEFSAMQTVCEEEESFRKTKSFSFSKSTTFQMVATKSTRRALLVGCMLQAIQQLSGINTVMYYSATIIQMSGIQGDQLAIWLAAVVAFGNFAFTIIGVFLVEKLGRRKLLLGSLAGVTLSLFLLGGAFYMAKQHDAAITFHEKTLSDLNNNKCPATGYCLDCLKEKCGFCYAKDSTSNPINGSCVPINLSSSDNTAAFGRCSRKDHSVTWSYQACPYKYAWLAIVALVLYIAAFAPGMGPMPWTINSEIYPLWVRSTGNAFATATNWTCNLVISMTFLSLTEWITRYGAFWLYGGISVFGWLFFFVYLPETKTKSLEELQHLFS</sequence>
<feature type="transmembrane region" description="Helical" evidence="9">
    <location>
        <begin position="200"/>
        <end position="221"/>
    </location>
</feature>
<dbReference type="PROSITE" id="PS50850">
    <property type="entry name" value="MFS"/>
    <property type="match status" value="1"/>
</dbReference>
<dbReference type="PRINTS" id="PR00171">
    <property type="entry name" value="SUGRTRNSPORT"/>
</dbReference>
<feature type="transmembrane region" description="Helical" evidence="9">
    <location>
        <begin position="42"/>
        <end position="59"/>
    </location>
</feature>
<feature type="transmembrane region" description="Helical" evidence="9">
    <location>
        <begin position="170"/>
        <end position="188"/>
    </location>
</feature>
<comment type="similarity">
    <text evidence="2 7">Belongs to the major facilitator superfamily. Sugar transporter (TC 2.A.1.1) family.</text>
</comment>
<feature type="transmembrane region" description="Helical" evidence="9">
    <location>
        <begin position="136"/>
        <end position="158"/>
    </location>
</feature>
<dbReference type="InterPro" id="IPR005829">
    <property type="entry name" value="Sugar_transporter_CS"/>
</dbReference>
<feature type="domain" description="Major facilitator superfamily (MFS) profile" evidence="10">
    <location>
        <begin position="46"/>
        <end position="563"/>
    </location>
</feature>
<dbReference type="InterPro" id="IPR005828">
    <property type="entry name" value="MFS_sugar_transport-like"/>
</dbReference>
<dbReference type="PROSITE" id="PS00217">
    <property type="entry name" value="SUGAR_TRANSPORT_2"/>
    <property type="match status" value="1"/>
</dbReference>
<dbReference type="GO" id="GO:0016324">
    <property type="term" value="C:apical plasma membrane"/>
    <property type="evidence" value="ECO:0007669"/>
    <property type="project" value="TreeGrafter"/>
</dbReference>
<evidence type="ECO:0000256" key="2">
    <source>
        <dbReference type="ARBA" id="ARBA00010992"/>
    </source>
</evidence>
<keyword evidence="6 9" id="KW-0472">Membrane</keyword>
<evidence type="ECO:0000259" key="10">
    <source>
        <dbReference type="PROSITE" id="PS50850"/>
    </source>
</evidence>
<evidence type="ECO:0000256" key="1">
    <source>
        <dbReference type="ARBA" id="ARBA00004141"/>
    </source>
</evidence>
<organism evidence="11 12">
    <name type="scientific">Pocillopora meandrina</name>
    <dbReference type="NCBI Taxonomy" id="46732"/>
    <lineage>
        <taxon>Eukaryota</taxon>
        <taxon>Metazoa</taxon>
        <taxon>Cnidaria</taxon>
        <taxon>Anthozoa</taxon>
        <taxon>Hexacorallia</taxon>
        <taxon>Scleractinia</taxon>
        <taxon>Astrocoeniina</taxon>
        <taxon>Pocilloporidae</taxon>
        <taxon>Pocillopora</taxon>
    </lineage>
</organism>
<dbReference type="EMBL" id="CALNXJ010000030">
    <property type="protein sequence ID" value="CAH3136554.1"/>
    <property type="molecule type" value="Genomic_DNA"/>
</dbReference>
<dbReference type="PANTHER" id="PTHR48020">
    <property type="entry name" value="PROTON MYO-INOSITOL COTRANSPORTER"/>
    <property type="match status" value="1"/>
</dbReference>
<dbReference type="NCBIfam" id="TIGR00879">
    <property type="entry name" value="SP"/>
    <property type="match status" value="1"/>
</dbReference>
<gene>
    <name evidence="11" type="ORF">PMEA_00017800</name>
</gene>
<comment type="subcellular location">
    <subcellularLocation>
        <location evidence="1">Membrane</location>
        <topology evidence="1">Multi-pass membrane protein</topology>
    </subcellularLocation>
</comment>
<dbReference type="InterPro" id="IPR020846">
    <property type="entry name" value="MFS_dom"/>
</dbReference>
<feature type="transmembrane region" description="Helical" evidence="9">
    <location>
        <begin position="292"/>
        <end position="314"/>
    </location>
</feature>
<feature type="transmembrane region" description="Helical" evidence="9">
    <location>
        <begin position="112"/>
        <end position="130"/>
    </location>
</feature>
<dbReference type="PANTHER" id="PTHR48020:SF12">
    <property type="entry name" value="PROTON MYO-INOSITOL COTRANSPORTER"/>
    <property type="match status" value="1"/>
</dbReference>
<dbReference type="InterPro" id="IPR050814">
    <property type="entry name" value="Myo-inositol_Transporter"/>
</dbReference>
<evidence type="ECO:0000256" key="7">
    <source>
        <dbReference type="RuleBase" id="RU003346"/>
    </source>
</evidence>